<dbReference type="AlphaFoldDB" id="A0A182R3S0"/>
<organism evidence="2">
    <name type="scientific">Anopheles funestus</name>
    <name type="common">African malaria mosquito</name>
    <dbReference type="NCBI Taxonomy" id="62324"/>
    <lineage>
        <taxon>Eukaryota</taxon>
        <taxon>Metazoa</taxon>
        <taxon>Ecdysozoa</taxon>
        <taxon>Arthropoda</taxon>
        <taxon>Hexapoda</taxon>
        <taxon>Insecta</taxon>
        <taxon>Pterygota</taxon>
        <taxon>Neoptera</taxon>
        <taxon>Endopterygota</taxon>
        <taxon>Diptera</taxon>
        <taxon>Nematocera</taxon>
        <taxon>Culicoidea</taxon>
        <taxon>Culicidae</taxon>
        <taxon>Anophelinae</taxon>
        <taxon>Anopheles</taxon>
    </lineage>
</organism>
<proteinExistence type="predicted"/>
<dbReference type="VEuPathDB" id="VectorBase:AFUN000811"/>
<dbReference type="InterPro" id="IPR048365">
    <property type="entry name" value="TNP-like_RNaseH_N"/>
</dbReference>
<dbReference type="STRING" id="62324.A0A182R3S0"/>
<dbReference type="EnsemblMetazoa" id="AFUN000811-RA">
    <property type="protein sequence ID" value="AFUN000811-PA"/>
    <property type="gene ID" value="AFUN000811"/>
</dbReference>
<name>A0A182R3S0_ANOFN</name>
<evidence type="ECO:0000259" key="1">
    <source>
        <dbReference type="Pfam" id="PF21787"/>
    </source>
</evidence>
<protein>
    <recommendedName>
        <fullName evidence="1">Transposable element P transposase-like RNase H domain-containing protein</fullName>
    </recommendedName>
</protein>
<feature type="domain" description="Transposable element P transposase-like RNase H" evidence="1">
    <location>
        <begin position="30"/>
        <end position="141"/>
    </location>
</feature>
<sequence>MKNILKRSLSSNQIDLIMEEKKRVRWTKEEDVLIFMANFVSSLNSRDAECILSFDEMKVQSVMEYDPSLDEVVGPHNYLQVVMARGLFKNWKQPIYIGFDKKMTKEIMKNIIIKLHEKGINVVGIVSDNCYSNVSCWRELGAHDFTKPYFEHPVTKKSIYVFPDAPHLLKLMR</sequence>
<reference evidence="2" key="1">
    <citation type="submission" date="2020-05" db="UniProtKB">
        <authorList>
            <consortium name="EnsemblMetazoa"/>
        </authorList>
    </citation>
    <scope>IDENTIFICATION</scope>
    <source>
        <strain evidence="2">FUMOZ</strain>
    </source>
</reference>
<dbReference type="Pfam" id="PF21787">
    <property type="entry name" value="TNP-like_RNaseH_N"/>
    <property type="match status" value="1"/>
</dbReference>
<accession>A0A182R3S0</accession>
<evidence type="ECO:0000313" key="2">
    <source>
        <dbReference type="EnsemblMetazoa" id="AFUN000811-PA"/>
    </source>
</evidence>